<protein>
    <recommendedName>
        <fullName evidence="5">Tyr recombinase domain-containing protein</fullName>
    </recommendedName>
</protein>
<sequence length="417" mass="46422">MSVYDQWHKSRPKPGESKCKCRPAKVPTAAHGKGMRWQVRWRDEAGKEQKLNFENKPAAESKDAQIKASLDRGDYIDPKAGKVTLKVYGQRWRDTLTSPDPSTLMQIDSRLGKWVFGRKISEHTLSALAKTPRLLQAWIREMQDGGLEASTIRGIVMWVSTIFNAAVDDGLIARNPLLVKSVKPPKVVSKDVVPWTLGTVLAVADGLPSRYAEMTYLGAGCGHRQGELFAIAVDDIDFLQRVVHVRRQVRIINGELVFSLPKRDKTRTVPLPDAIGMRLSAHIQQHKPVRVTLPWRTPAGDPHTAELLFTTEDGRALNRNDFNRLWRSSRVVAGVPATRENGMHVLRHTAASAWLAEGVDIRTVAEYLGHDDPGFTLRVYSHLMPNAAERARKAMNAFFEGVADVSCALDVPSGHSV</sequence>
<keyword evidence="7" id="KW-1185">Reference proteome</keyword>
<dbReference type="Gene3D" id="1.10.150.130">
    <property type="match status" value="1"/>
</dbReference>
<evidence type="ECO:0000256" key="3">
    <source>
        <dbReference type="ARBA" id="ARBA00023172"/>
    </source>
</evidence>
<organism evidence="6 7">
    <name type="scientific">Nonomuraea rosea</name>
    <dbReference type="NCBI Taxonomy" id="638574"/>
    <lineage>
        <taxon>Bacteria</taxon>
        <taxon>Bacillati</taxon>
        <taxon>Actinomycetota</taxon>
        <taxon>Actinomycetes</taxon>
        <taxon>Streptosporangiales</taxon>
        <taxon>Streptosporangiaceae</taxon>
        <taxon>Nonomuraea</taxon>
    </lineage>
</organism>
<dbReference type="InterPro" id="IPR010998">
    <property type="entry name" value="Integrase_recombinase_N"/>
</dbReference>
<evidence type="ECO:0000259" key="5">
    <source>
        <dbReference type="PROSITE" id="PS51898"/>
    </source>
</evidence>
<dbReference type="RefSeq" id="WP_345558692.1">
    <property type="nucleotide sequence ID" value="NZ_BAABDQ010000001.1"/>
</dbReference>
<accession>A0ABP6VAB4</accession>
<dbReference type="Gene3D" id="1.10.443.10">
    <property type="entry name" value="Intergrase catalytic core"/>
    <property type="match status" value="1"/>
</dbReference>
<dbReference type="EMBL" id="BAABDQ010000001">
    <property type="protein sequence ID" value="GAA3531291.1"/>
    <property type="molecule type" value="Genomic_DNA"/>
</dbReference>
<dbReference type="InterPro" id="IPR011010">
    <property type="entry name" value="DNA_brk_join_enz"/>
</dbReference>
<comment type="caution">
    <text evidence="6">The sequence shown here is derived from an EMBL/GenBank/DDBJ whole genome shotgun (WGS) entry which is preliminary data.</text>
</comment>
<dbReference type="PANTHER" id="PTHR30349:SF64">
    <property type="entry name" value="PROPHAGE INTEGRASE INTD-RELATED"/>
    <property type="match status" value="1"/>
</dbReference>
<reference evidence="7" key="1">
    <citation type="journal article" date="2019" name="Int. J. Syst. Evol. Microbiol.">
        <title>The Global Catalogue of Microorganisms (GCM) 10K type strain sequencing project: providing services to taxonomists for standard genome sequencing and annotation.</title>
        <authorList>
            <consortium name="The Broad Institute Genomics Platform"/>
            <consortium name="The Broad Institute Genome Sequencing Center for Infectious Disease"/>
            <person name="Wu L."/>
            <person name="Ma J."/>
        </authorList>
    </citation>
    <scope>NUCLEOTIDE SEQUENCE [LARGE SCALE GENOMIC DNA]</scope>
    <source>
        <strain evidence="7">JCM 17326</strain>
    </source>
</reference>
<feature type="region of interest" description="Disordered" evidence="4">
    <location>
        <begin position="1"/>
        <end position="35"/>
    </location>
</feature>
<evidence type="ECO:0000256" key="1">
    <source>
        <dbReference type="ARBA" id="ARBA00008857"/>
    </source>
</evidence>
<proteinExistence type="inferred from homology"/>
<dbReference type="InterPro" id="IPR002104">
    <property type="entry name" value="Integrase_catalytic"/>
</dbReference>
<evidence type="ECO:0000313" key="6">
    <source>
        <dbReference type="EMBL" id="GAA3531291.1"/>
    </source>
</evidence>
<evidence type="ECO:0000313" key="7">
    <source>
        <dbReference type="Proteomes" id="UP001500630"/>
    </source>
</evidence>
<feature type="domain" description="Tyr recombinase" evidence="5">
    <location>
        <begin position="183"/>
        <end position="396"/>
    </location>
</feature>
<name>A0ABP6VAB4_9ACTN</name>
<dbReference type="Pfam" id="PF00589">
    <property type="entry name" value="Phage_integrase"/>
    <property type="match status" value="1"/>
</dbReference>
<gene>
    <name evidence="6" type="ORF">GCM10022419_007990</name>
</gene>
<comment type="similarity">
    <text evidence="1">Belongs to the 'phage' integrase family.</text>
</comment>
<dbReference type="PROSITE" id="PS51898">
    <property type="entry name" value="TYR_RECOMBINASE"/>
    <property type="match status" value="1"/>
</dbReference>
<dbReference type="SUPFAM" id="SSF56349">
    <property type="entry name" value="DNA breaking-rejoining enzymes"/>
    <property type="match status" value="1"/>
</dbReference>
<keyword evidence="3" id="KW-0233">DNA recombination</keyword>
<dbReference type="InterPro" id="IPR013762">
    <property type="entry name" value="Integrase-like_cat_sf"/>
</dbReference>
<evidence type="ECO:0000256" key="4">
    <source>
        <dbReference type="SAM" id="MobiDB-lite"/>
    </source>
</evidence>
<dbReference type="Proteomes" id="UP001500630">
    <property type="component" value="Unassembled WGS sequence"/>
</dbReference>
<dbReference type="PANTHER" id="PTHR30349">
    <property type="entry name" value="PHAGE INTEGRASE-RELATED"/>
    <property type="match status" value="1"/>
</dbReference>
<keyword evidence="2" id="KW-0238">DNA-binding</keyword>
<dbReference type="InterPro" id="IPR050090">
    <property type="entry name" value="Tyrosine_recombinase_XerCD"/>
</dbReference>
<evidence type="ECO:0000256" key="2">
    <source>
        <dbReference type="ARBA" id="ARBA00023125"/>
    </source>
</evidence>